<evidence type="ECO:0000313" key="1">
    <source>
        <dbReference type="Proteomes" id="UP000095283"/>
    </source>
</evidence>
<keyword evidence="1" id="KW-1185">Reference proteome</keyword>
<sequence length="70" mass="8025">MFSEKFVPSVMQEESLSVPKPVKIIQRSEDEISRVLIPDQIETAPVSPQRAQHAFYRSHIEQIASYNPVD</sequence>
<proteinExistence type="predicted"/>
<dbReference type="WBParaSite" id="Hba_14201">
    <property type="protein sequence ID" value="Hba_14201"/>
    <property type="gene ID" value="Hba_14201"/>
</dbReference>
<evidence type="ECO:0000313" key="2">
    <source>
        <dbReference type="WBParaSite" id="Hba_14201"/>
    </source>
</evidence>
<name>A0A1I7X9D9_HETBA</name>
<dbReference type="AlphaFoldDB" id="A0A1I7X9D9"/>
<accession>A0A1I7X9D9</accession>
<reference evidence="2" key="1">
    <citation type="submission" date="2016-11" db="UniProtKB">
        <authorList>
            <consortium name="WormBaseParasite"/>
        </authorList>
    </citation>
    <scope>IDENTIFICATION</scope>
</reference>
<dbReference type="Proteomes" id="UP000095283">
    <property type="component" value="Unplaced"/>
</dbReference>
<organism evidence="1 2">
    <name type="scientific">Heterorhabditis bacteriophora</name>
    <name type="common">Entomopathogenic nematode worm</name>
    <dbReference type="NCBI Taxonomy" id="37862"/>
    <lineage>
        <taxon>Eukaryota</taxon>
        <taxon>Metazoa</taxon>
        <taxon>Ecdysozoa</taxon>
        <taxon>Nematoda</taxon>
        <taxon>Chromadorea</taxon>
        <taxon>Rhabditida</taxon>
        <taxon>Rhabditina</taxon>
        <taxon>Rhabditomorpha</taxon>
        <taxon>Strongyloidea</taxon>
        <taxon>Heterorhabditidae</taxon>
        <taxon>Heterorhabditis</taxon>
    </lineage>
</organism>
<protein>
    <submittedName>
        <fullName evidence="2">ZM domain-containing protein</fullName>
    </submittedName>
</protein>